<feature type="non-terminal residue" evidence="1">
    <location>
        <position position="342"/>
    </location>
</feature>
<organism evidence="1 2">
    <name type="scientific">Bodo saltans</name>
    <name type="common">Flagellated protozoan</name>
    <dbReference type="NCBI Taxonomy" id="75058"/>
    <lineage>
        <taxon>Eukaryota</taxon>
        <taxon>Discoba</taxon>
        <taxon>Euglenozoa</taxon>
        <taxon>Kinetoplastea</taxon>
        <taxon>Metakinetoplastina</taxon>
        <taxon>Eubodonida</taxon>
        <taxon>Bodonidae</taxon>
        <taxon>Bodo</taxon>
    </lineage>
</organism>
<dbReference type="Proteomes" id="UP000051952">
    <property type="component" value="Unassembled WGS sequence"/>
</dbReference>
<protein>
    <submittedName>
        <fullName evidence="1">Multi-copy leucine-rich repeat protein, putative</fullName>
    </submittedName>
</protein>
<sequence length="342" mass="37786">MGVRVLFGRGAAVVPQRMSYGIVASTPVMRNSGRHIPSLYDDPSTWPKQFDETQIKRLLKGKLKPGAKPPDYKALAFLHAIDSKDTLLSVLHTYIVPSATKVTLNEAANDARLSVVDDIARCIAEAFGGRQKNGNVFAALSSDQAQLDAMQLRVGRLSQSTKQKDTMLLGALPFKISPSVRRGIRRHVWDRENEGNAFEPSKLERTGLLCNSGTKGSGKTTLLLQTTVEAVAMLAQMVADHKRVGHEDRPLGFYVTFDTEVTNASVDNSILDARQHPILTAIALRMVYSVFDPSDDDTDSPARYLAFAQSIVKYCGVYDYVNFQNIVNALRMHLDWTGPMFI</sequence>
<reference evidence="2" key="1">
    <citation type="submission" date="2015-09" db="EMBL/GenBank/DDBJ databases">
        <authorList>
            <consortium name="Pathogen Informatics"/>
        </authorList>
    </citation>
    <scope>NUCLEOTIDE SEQUENCE [LARGE SCALE GENOMIC DNA]</scope>
    <source>
        <strain evidence="2">Lake Konstanz</strain>
    </source>
</reference>
<gene>
    <name evidence="1" type="ORF">BSAL_93840</name>
</gene>
<proteinExistence type="predicted"/>
<dbReference type="EMBL" id="CYKH01001342">
    <property type="protein sequence ID" value="CUG86597.1"/>
    <property type="molecule type" value="Genomic_DNA"/>
</dbReference>
<evidence type="ECO:0000313" key="2">
    <source>
        <dbReference type="Proteomes" id="UP000051952"/>
    </source>
</evidence>
<dbReference type="VEuPathDB" id="TriTrypDB:BSAL_93840"/>
<dbReference type="AlphaFoldDB" id="A0A0S4J9F2"/>
<keyword evidence="2" id="KW-1185">Reference proteome</keyword>
<name>A0A0S4J9F2_BODSA</name>
<evidence type="ECO:0000313" key="1">
    <source>
        <dbReference type="EMBL" id="CUG86597.1"/>
    </source>
</evidence>
<accession>A0A0S4J9F2</accession>